<dbReference type="InterPro" id="IPR036265">
    <property type="entry name" value="HIT-like_sf"/>
</dbReference>
<organism evidence="5 6">
    <name type="scientific">Candidatus Amesbacteria bacterium RIFOXYB1_FULL_44_23</name>
    <dbReference type="NCBI Taxonomy" id="1797263"/>
    <lineage>
        <taxon>Bacteria</taxon>
        <taxon>Candidatus Amesiibacteriota</taxon>
    </lineage>
</organism>
<accession>A0A1F4ZTL5</accession>
<dbReference type="Pfam" id="PF01230">
    <property type="entry name" value="HIT"/>
    <property type="match status" value="1"/>
</dbReference>
<dbReference type="PANTHER" id="PTHR46648:SF1">
    <property type="entry name" value="ADENOSINE 5'-MONOPHOSPHORAMIDASE HNT1"/>
    <property type="match status" value="1"/>
</dbReference>
<dbReference type="STRING" id="1797263.A2397_02760"/>
<dbReference type="GO" id="GO:0009117">
    <property type="term" value="P:nucleotide metabolic process"/>
    <property type="evidence" value="ECO:0007669"/>
    <property type="project" value="TreeGrafter"/>
</dbReference>
<evidence type="ECO:0000256" key="1">
    <source>
        <dbReference type="PIRSR" id="PIRSR601310-1"/>
    </source>
</evidence>
<dbReference type="InterPro" id="IPR001310">
    <property type="entry name" value="Histidine_triad_HIT"/>
</dbReference>
<dbReference type="GO" id="GO:0003824">
    <property type="term" value="F:catalytic activity"/>
    <property type="evidence" value="ECO:0007669"/>
    <property type="project" value="InterPro"/>
</dbReference>
<dbReference type="InterPro" id="IPR011146">
    <property type="entry name" value="HIT-like"/>
</dbReference>
<dbReference type="Gene3D" id="3.30.428.10">
    <property type="entry name" value="HIT-like"/>
    <property type="match status" value="1"/>
</dbReference>
<dbReference type="PROSITE" id="PS51084">
    <property type="entry name" value="HIT_2"/>
    <property type="match status" value="1"/>
</dbReference>
<evidence type="ECO:0000313" key="5">
    <source>
        <dbReference type="EMBL" id="OGD09580.1"/>
    </source>
</evidence>
<dbReference type="Proteomes" id="UP000176424">
    <property type="component" value="Unassembled WGS sequence"/>
</dbReference>
<evidence type="ECO:0000313" key="6">
    <source>
        <dbReference type="Proteomes" id="UP000176424"/>
    </source>
</evidence>
<reference evidence="5 6" key="1">
    <citation type="journal article" date="2016" name="Nat. Commun.">
        <title>Thousands of microbial genomes shed light on interconnected biogeochemical processes in an aquifer system.</title>
        <authorList>
            <person name="Anantharaman K."/>
            <person name="Brown C.T."/>
            <person name="Hug L.A."/>
            <person name="Sharon I."/>
            <person name="Castelle C.J."/>
            <person name="Probst A.J."/>
            <person name="Thomas B.C."/>
            <person name="Singh A."/>
            <person name="Wilkins M.J."/>
            <person name="Karaoz U."/>
            <person name="Brodie E.L."/>
            <person name="Williams K.H."/>
            <person name="Hubbard S.S."/>
            <person name="Banfield J.F."/>
        </authorList>
    </citation>
    <scope>NUCLEOTIDE SEQUENCE [LARGE SCALE GENOMIC DNA]</scope>
</reference>
<dbReference type="SUPFAM" id="SSF54197">
    <property type="entry name" value="HIT-like"/>
    <property type="match status" value="1"/>
</dbReference>
<dbReference type="AlphaFoldDB" id="A0A1F4ZTL5"/>
<dbReference type="PANTHER" id="PTHR46648">
    <property type="entry name" value="HIT FAMILY PROTEIN 1"/>
    <property type="match status" value="1"/>
</dbReference>
<protein>
    <recommendedName>
        <fullName evidence="4">HIT domain-containing protein</fullName>
    </recommendedName>
</protein>
<gene>
    <name evidence="5" type="ORF">A2397_02760</name>
</gene>
<evidence type="ECO:0000259" key="4">
    <source>
        <dbReference type="PROSITE" id="PS51084"/>
    </source>
</evidence>
<feature type="short sequence motif" description="Histidine triad motif" evidence="2 3">
    <location>
        <begin position="89"/>
        <end position="93"/>
    </location>
</feature>
<name>A0A1F4ZTL5_9BACT</name>
<evidence type="ECO:0000256" key="3">
    <source>
        <dbReference type="PROSITE-ProRule" id="PRU00464"/>
    </source>
</evidence>
<dbReference type="PRINTS" id="PR00332">
    <property type="entry name" value="HISTRIAD"/>
</dbReference>
<proteinExistence type="predicted"/>
<dbReference type="EMBL" id="MEXR01000030">
    <property type="protein sequence ID" value="OGD09580.1"/>
    <property type="molecule type" value="Genomic_DNA"/>
</dbReference>
<feature type="active site" description="Tele-AMP-histidine intermediate" evidence="1">
    <location>
        <position position="91"/>
    </location>
</feature>
<sequence length="137" mass="15911">MDGCIFCKIVKGEIPCFKIFEDENFLAFLDISQFTPGHTLVIPKTHYRFVWDHPQISEYYSLVQKIAAHYQKLGYKYVDSLVFGRMMPHAHVHLVPHNEDQKDYQKFLHGLDEMIADSSRHPDAATGDKLVAKFKLI</sequence>
<comment type="caution">
    <text evidence="5">The sequence shown here is derived from an EMBL/GenBank/DDBJ whole genome shotgun (WGS) entry which is preliminary data.</text>
</comment>
<evidence type="ECO:0000256" key="2">
    <source>
        <dbReference type="PIRSR" id="PIRSR601310-3"/>
    </source>
</evidence>
<feature type="domain" description="HIT" evidence="4">
    <location>
        <begin position="5"/>
        <end position="104"/>
    </location>
</feature>